<organism evidence="2">
    <name type="scientific">Anguilla anguilla</name>
    <name type="common">European freshwater eel</name>
    <name type="synonym">Muraena anguilla</name>
    <dbReference type="NCBI Taxonomy" id="7936"/>
    <lineage>
        <taxon>Eukaryota</taxon>
        <taxon>Metazoa</taxon>
        <taxon>Chordata</taxon>
        <taxon>Craniata</taxon>
        <taxon>Vertebrata</taxon>
        <taxon>Euteleostomi</taxon>
        <taxon>Actinopterygii</taxon>
        <taxon>Neopterygii</taxon>
        <taxon>Teleostei</taxon>
        <taxon>Anguilliformes</taxon>
        <taxon>Anguillidae</taxon>
        <taxon>Anguilla</taxon>
    </lineage>
</organism>
<dbReference type="EMBL" id="GBXM01058459">
    <property type="protein sequence ID" value="JAH50118.1"/>
    <property type="molecule type" value="Transcribed_RNA"/>
</dbReference>
<reference evidence="2" key="2">
    <citation type="journal article" date="2015" name="Fish Shellfish Immunol.">
        <title>Early steps in the European eel (Anguilla anguilla)-Vibrio vulnificus interaction in the gills: Role of the RtxA13 toxin.</title>
        <authorList>
            <person name="Callol A."/>
            <person name="Pajuelo D."/>
            <person name="Ebbesson L."/>
            <person name="Teles M."/>
            <person name="MacKenzie S."/>
            <person name="Amaro C."/>
        </authorList>
    </citation>
    <scope>NUCLEOTIDE SEQUENCE</scope>
</reference>
<name>A0A0E9TBL6_ANGAN</name>
<dbReference type="AlphaFoldDB" id="A0A0E9TBL6"/>
<reference evidence="2" key="1">
    <citation type="submission" date="2014-11" db="EMBL/GenBank/DDBJ databases">
        <authorList>
            <person name="Amaro Gonzalez C."/>
        </authorList>
    </citation>
    <scope>NUCLEOTIDE SEQUENCE</scope>
</reference>
<proteinExistence type="predicted"/>
<protein>
    <submittedName>
        <fullName evidence="2">Uncharacterized protein</fullName>
    </submittedName>
</protein>
<sequence>MQIAPRCQHQKDMTAEFEKLREEQGQQDRCTDEENTKN</sequence>
<evidence type="ECO:0000313" key="2">
    <source>
        <dbReference type="EMBL" id="JAH50118.1"/>
    </source>
</evidence>
<feature type="region of interest" description="Disordered" evidence="1">
    <location>
        <begin position="19"/>
        <end position="38"/>
    </location>
</feature>
<evidence type="ECO:0000256" key="1">
    <source>
        <dbReference type="SAM" id="MobiDB-lite"/>
    </source>
</evidence>
<accession>A0A0E9TBL6</accession>